<dbReference type="InterPro" id="IPR045584">
    <property type="entry name" value="Pilin-like"/>
</dbReference>
<comment type="caution">
    <text evidence="3">The sequence shown here is derived from an EMBL/GenBank/DDBJ whole genome shotgun (WGS) entry which is preliminary data.</text>
</comment>
<keyword evidence="2" id="KW-1133">Transmembrane helix</keyword>
<dbReference type="Pfam" id="PF07963">
    <property type="entry name" value="N_methyl"/>
    <property type="match status" value="1"/>
</dbReference>
<dbReference type="GO" id="GO:0015628">
    <property type="term" value="P:protein secretion by the type II secretion system"/>
    <property type="evidence" value="ECO:0007669"/>
    <property type="project" value="InterPro"/>
</dbReference>
<dbReference type="NCBIfam" id="TIGR02532">
    <property type="entry name" value="IV_pilin_GFxxxE"/>
    <property type="match status" value="1"/>
</dbReference>
<proteinExistence type="predicted"/>
<dbReference type="Gene3D" id="2.60.120.1000">
    <property type="match status" value="1"/>
</dbReference>
<dbReference type="PRINTS" id="PR00813">
    <property type="entry name" value="BCTERIALGSPG"/>
</dbReference>
<name>K2GYP9_9BACT</name>
<dbReference type="EMBL" id="AMFJ01000318">
    <property type="protein sequence ID" value="EKE28560.1"/>
    <property type="molecule type" value="Genomic_DNA"/>
</dbReference>
<reference evidence="3" key="1">
    <citation type="journal article" date="2012" name="Science">
        <title>Fermentation, hydrogen, and sulfur metabolism in multiple uncultivated bacterial phyla.</title>
        <authorList>
            <person name="Wrighton K.C."/>
            <person name="Thomas B.C."/>
            <person name="Sharon I."/>
            <person name="Miller C.S."/>
            <person name="Castelle C.J."/>
            <person name="VerBerkmoes N.C."/>
            <person name="Wilkins M.J."/>
            <person name="Hettich R.L."/>
            <person name="Lipton M.S."/>
            <person name="Williams K.H."/>
            <person name="Long P.E."/>
            <person name="Banfield J.F."/>
        </authorList>
    </citation>
    <scope>NUCLEOTIDE SEQUENCE [LARGE SCALE GENOMIC DNA]</scope>
</reference>
<dbReference type="SUPFAM" id="SSF54523">
    <property type="entry name" value="Pili subunits"/>
    <property type="match status" value="1"/>
</dbReference>
<dbReference type="InterPro" id="IPR012902">
    <property type="entry name" value="N_methyl_site"/>
</dbReference>
<evidence type="ECO:0000256" key="2">
    <source>
        <dbReference type="SAM" id="Phobius"/>
    </source>
</evidence>
<dbReference type="AlphaFoldDB" id="K2GYP9"/>
<organism evidence="3">
    <name type="scientific">uncultured bacterium</name>
    <name type="common">gcode 4</name>
    <dbReference type="NCBI Taxonomy" id="1234023"/>
    <lineage>
        <taxon>Bacteria</taxon>
        <taxon>environmental samples</taxon>
    </lineage>
</organism>
<gene>
    <name evidence="3" type="ORF">ACD_3C00044G0002</name>
</gene>
<dbReference type="NCBIfam" id="NF040941">
    <property type="entry name" value="GGGWT_bact"/>
    <property type="match status" value="1"/>
</dbReference>
<evidence type="ECO:0000313" key="3">
    <source>
        <dbReference type="EMBL" id="EKE28560.1"/>
    </source>
</evidence>
<keyword evidence="2" id="KW-0472">Membrane</keyword>
<dbReference type="InterPro" id="IPR000983">
    <property type="entry name" value="Bac_GSPG_pilin"/>
</dbReference>
<evidence type="ECO:0000256" key="1">
    <source>
        <dbReference type="ARBA" id="ARBA00022481"/>
    </source>
</evidence>
<dbReference type="Gene3D" id="3.30.700.10">
    <property type="entry name" value="Glycoprotein, Type 4 Pilin"/>
    <property type="match status" value="1"/>
</dbReference>
<dbReference type="GO" id="GO:0015627">
    <property type="term" value="C:type II protein secretion system complex"/>
    <property type="evidence" value="ECO:0007669"/>
    <property type="project" value="InterPro"/>
</dbReference>
<protein>
    <submittedName>
        <fullName evidence="3">Uncharacterized protein</fullName>
    </submittedName>
</protein>
<keyword evidence="2" id="KW-0812">Transmembrane</keyword>
<keyword evidence="1" id="KW-0488">Methylation</keyword>
<sequence>MFRTKNNFRSEPLNWRSAFTLVELIVVIVILAILATIAFLSFSSQSGSARDSTRLSDISSIKKWMEMYNVNSWFYPAPDNSVEFTYSGWRIWNQWTLWDAAYKLIQKTLSKKVKDPLKDSEYDYSLASNKREYQVAWNLENPTSLQMNYNPFDSSALSSQLSALGWTWTNVYISGNYNWVVLKVTTWSLNYFVPAPTLFWINPSNQTSLSYDNTFSSWKIILSWVNNFANFKSDSVYSTWWTELSSTDIVNLMSKIQLAYSGSNIDTPFIQTLNSATGSALIDLWSWLIKNSLWGSSSSSSTQEPAGSTEWPVVVLTWSTESNPWTSCGNIKSMLPSSADWAYWVKPDSNAANQVFCDMTTDWGWWTLALWINTSDWNNVNYENDNFWSSDTFSMWNNSSPYATDYKNAKVFFWYANWTKLLVKITNTSNNLVAWRSYNLQWANTTLWTYFNAWNWIELTNSVVSNYWIASLDSREPIIYPWNNLLVNTRRWWPWYDLDRISIWWTPTINYWWWLWTWYDYSVNRQRPRADWQLLNCWWASDEACRIWSDYDSANANAWWNLWSGINYNYTIFIK</sequence>
<feature type="transmembrane region" description="Helical" evidence="2">
    <location>
        <begin position="21"/>
        <end position="42"/>
    </location>
</feature>
<accession>K2GYP9</accession>